<dbReference type="KEGG" id="tts:Ththe16_1030"/>
<reference evidence="1" key="1">
    <citation type="submission" date="2011-05" db="EMBL/GenBank/DDBJ databases">
        <title>Complete sequence of chromosome of Thermus thermophilus SG0.5JP17-16.</title>
        <authorList>
            <consortium name="US DOE Joint Genome Institute"/>
            <person name="Lucas S."/>
            <person name="Han J."/>
            <person name="Lapidus A."/>
            <person name="Cheng J.-F."/>
            <person name="Goodwin L."/>
            <person name="Pitluck S."/>
            <person name="Peters L."/>
            <person name="Mikhailova N."/>
            <person name="Teshima H."/>
            <person name="Han C."/>
            <person name="Tapia R."/>
            <person name="Land M."/>
            <person name="Hauser L."/>
            <person name="Kyrpides N."/>
            <person name="Ivanova N."/>
            <person name="Pagani I."/>
            <person name="Allgaier M."/>
            <person name="Hugenholtz P."/>
            <person name="Singer S."/>
            <person name="Gladden J."/>
            <person name="Woyke T."/>
        </authorList>
    </citation>
    <scope>NUCLEOTIDE SEQUENCE</scope>
    <source>
        <strain evidence="1">SG0.5JP17-16</strain>
    </source>
</reference>
<protein>
    <submittedName>
        <fullName evidence="1">Uncharacterized protein</fullName>
    </submittedName>
</protein>
<dbReference type="AlphaFoldDB" id="F6DGT1"/>
<gene>
    <name evidence="1" type="ordered locus">Ththe16_1030</name>
</gene>
<accession>F6DGT1</accession>
<dbReference type="Proteomes" id="UP000009233">
    <property type="component" value="Chromosome"/>
</dbReference>
<evidence type="ECO:0000313" key="1">
    <source>
        <dbReference type="EMBL" id="AEG33439.1"/>
    </source>
</evidence>
<organism evidence="1 2">
    <name type="scientific">Thermus thermophilus (strain SG0.5JP17-16)</name>
    <dbReference type="NCBI Taxonomy" id="762633"/>
    <lineage>
        <taxon>Bacteria</taxon>
        <taxon>Thermotogati</taxon>
        <taxon>Deinococcota</taxon>
        <taxon>Deinococci</taxon>
        <taxon>Thermales</taxon>
        <taxon>Thermaceae</taxon>
        <taxon>Thermus</taxon>
    </lineage>
</organism>
<name>F6DGT1_THETG</name>
<evidence type="ECO:0000313" key="2">
    <source>
        <dbReference type="Proteomes" id="UP000009233"/>
    </source>
</evidence>
<proteinExistence type="predicted"/>
<dbReference type="EMBL" id="CP002777">
    <property type="protein sequence ID" value="AEG33439.1"/>
    <property type="molecule type" value="Genomic_DNA"/>
</dbReference>
<dbReference type="HOGENOM" id="CLU_874172_0_0_0"/>
<sequence>MAVSVTVAVTLTAHPVRVPVAWADGPEELPEWEGVSPLAAFLSTERGTWRKHVLQRPARSVFPRLVRRSLLAQDLPQGKPVSPLEALSRVFRTALKDSNPYAKGSPTREAVLWAAENAGLLVPFKVERAAWPPLVSGEDLVSWLAAAYAVGAWRIVLRLLSDGHSYKEIRREVFSRFGLEFASGSNDLVRSQSGNSPDIPLWALNVLEALWRKKPKTQVVRAWLREAALSGLVLDSRGEFWPFFSNRPEEPELPLAAPKWVATGGVYHLALLQLAQARKKERLCVWCGGGILGRGDKRYCSNACRQAAYRAKKKVGTI</sequence>